<dbReference type="Proteomes" id="UP000501812">
    <property type="component" value="Chromosome"/>
</dbReference>
<dbReference type="KEGG" id="luo:HHL09_19550"/>
<dbReference type="AlphaFoldDB" id="A0A858RLQ5"/>
<dbReference type="RefSeq" id="WP_169456313.1">
    <property type="nucleotide sequence ID" value="NZ_CP051774.1"/>
</dbReference>
<protein>
    <recommendedName>
        <fullName evidence="1">Thiol:disulfide interchange protein DsbD N-terminal domain-containing protein</fullName>
    </recommendedName>
</protein>
<organism evidence="2 3">
    <name type="scientific">Luteolibacter luteus</name>
    <dbReference type="NCBI Taxonomy" id="2728835"/>
    <lineage>
        <taxon>Bacteria</taxon>
        <taxon>Pseudomonadati</taxon>
        <taxon>Verrucomicrobiota</taxon>
        <taxon>Verrucomicrobiia</taxon>
        <taxon>Verrucomicrobiales</taxon>
        <taxon>Verrucomicrobiaceae</taxon>
        <taxon>Luteolibacter</taxon>
    </lineage>
</organism>
<gene>
    <name evidence="2" type="ORF">HHL09_19550</name>
</gene>
<reference evidence="2 3" key="1">
    <citation type="submission" date="2020-04" db="EMBL/GenBank/DDBJ databases">
        <title>Luteolibacter sp. G-1-1-1 isolated from soil.</title>
        <authorList>
            <person name="Dahal R.H."/>
        </authorList>
    </citation>
    <scope>NUCLEOTIDE SEQUENCE [LARGE SCALE GENOMIC DNA]</scope>
    <source>
        <strain evidence="2 3">G-1-1-1</strain>
    </source>
</reference>
<name>A0A858RLQ5_9BACT</name>
<accession>A0A858RLQ5</accession>
<sequence length="260" mass="27223">MAASLPFVSTAFAGVKSGHAEAELISGSASYQAGKPVAVGIKLKFDTGWHGYWINPGEAGMPLSAKWTLPEGWKAGELRNPIPKRFKTGELSGYGYEGEAVYLVDLTPPAGASGEADFKVKLSWLTCNDSACVPGDVELSLKLPAGDGASGQSGEAIAAAKKKMPAPAKDTSLTLEENGDNLTLTIKGPESLDLTGAKAFPATPQVVADTTDLVFERKEGVWVAEAPKNEYAEGQIALLDIVLYGGKVAEPLSVTWRAAK</sequence>
<proteinExistence type="predicted"/>
<evidence type="ECO:0000313" key="2">
    <source>
        <dbReference type="EMBL" id="QJE97887.1"/>
    </source>
</evidence>
<dbReference type="InterPro" id="IPR028250">
    <property type="entry name" value="DsbDN"/>
</dbReference>
<evidence type="ECO:0000313" key="3">
    <source>
        <dbReference type="Proteomes" id="UP000501812"/>
    </source>
</evidence>
<evidence type="ECO:0000259" key="1">
    <source>
        <dbReference type="Pfam" id="PF11412"/>
    </source>
</evidence>
<feature type="domain" description="Thiol:disulfide interchange protein DsbD N-terminal" evidence="1">
    <location>
        <begin position="33"/>
        <end position="141"/>
    </location>
</feature>
<keyword evidence="3" id="KW-1185">Reference proteome</keyword>
<dbReference type="EMBL" id="CP051774">
    <property type="protein sequence ID" value="QJE97887.1"/>
    <property type="molecule type" value="Genomic_DNA"/>
</dbReference>
<dbReference type="Pfam" id="PF11412">
    <property type="entry name" value="DsbD_N"/>
    <property type="match status" value="1"/>
</dbReference>